<dbReference type="Proteomes" id="UP000471409">
    <property type="component" value="Unassembled WGS sequence"/>
</dbReference>
<comment type="caution">
    <text evidence="1">The sequence shown here is derived from an EMBL/GenBank/DDBJ whole genome shotgun (WGS) entry which is preliminary data.</text>
</comment>
<gene>
    <name evidence="1" type="ORF">GUK36_02425</name>
</gene>
<dbReference type="RefSeq" id="WP_018245562.1">
    <property type="nucleotide sequence ID" value="NZ_CP196748.1"/>
</dbReference>
<proteinExistence type="predicted"/>
<evidence type="ECO:0000313" key="2">
    <source>
        <dbReference type="Proteomes" id="UP000471409"/>
    </source>
</evidence>
<accession>A0A6P0D8W6</accession>
<dbReference type="AlphaFoldDB" id="A0A6P0D8W6"/>
<protein>
    <submittedName>
        <fullName evidence="1">Uncharacterized protein</fullName>
    </submittedName>
</protein>
<organism evidence="1 2">
    <name type="scientific">Rhizobium leguminosarum</name>
    <dbReference type="NCBI Taxonomy" id="384"/>
    <lineage>
        <taxon>Bacteria</taxon>
        <taxon>Pseudomonadati</taxon>
        <taxon>Pseudomonadota</taxon>
        <taxon>Alphaproteobacteria</taxon>
        <taxon>Hyphomicrobiales</taxon>
        <taxon>Rhizobiaceae</taxon>
        <taxon>Rhizobium/Agrobacterium group</taxon>
        <taxon>Rhizobium</taxon>
    </lineage>
</organism>
<reference evidence="1 2" key="1">
    <citation type="submission" date="2020-01" db="EMBL/GenBank/DDBJ databases">
        <title>Rhizobium genotypes associated with high levels of biological nitrogen fixation by grain legumes in a temperate-maritime cropping system.</title>
        <authorList>
            <person name="Maluk M."/>
            <person name="Francesc Ferrando Molina F."/>
            <person name="Lopez Del Egido L."/>
            <person name="Lafos M."/>
            <person name="Langarica-Fuentes A."/>
            <person name="Gebre Yohannes G."/>
            <person name="Young M.W."/>
            <person name="Martin P."/>
            <person name="Gantlett R."/>
            <person name="Kenicer G."/>
            <person name="Hawes C."/>
            <person name="Begg G.S."/>
            <person name="Quilliam R.S."/>
            <person name="Squire G.R."/>
            <person name="Poole P.S."/>
            <person name="Young P.W."/>
            <person name="Iannetta P.M."/>
            <person name="James E.K."/>
        </authorList>
    </citation>
    <scope>NUCLEOTIDE SEQUENCE [LARGE SCALE GENOMIC DNA]</scope>
    <source>
        <strain evidence="1 2">JHI944</strain>
    </source>
</reference>
<name>A0A6P0D8W6_RHILE</name>
<dbReference type="EMBL" id="WXXP01000001">
    <property type="protein sequence ID" value="NEK48283.1"/>
    <property type="molecule type" value="Genomic_DNA"/>
</dbReference>
<sequence length="45" mass="4921">MSGSAFPVLKAIGIPALVLDGEDDEIVPIRINVDRSFSWYRAPTC</sequence>
<evidence type="ECO:0000313" key="1">
    <source>
        <dbReference type="EMBL" id="NEK48283.1"/>
    </source>
</evidence>